<evidence type="ECO:0000256" key="1">
    <source>
        <dbReference type="SAM" id="MobiDB-lite"/>
    </source>
</evidence>
<gene>
    <name evidence="2" type="ordered locus">MCJ_003600</name>
</gene>
<organism evidence="2 3">
    <name type="scientific">Mesomycoplasma conjunctivae (strain ATCC 25834 / NCTC 10147 / HRC/581)</name>
    <name type="common">Mycoplasma conjunctivae</name>
    <dbReference type="NCBI Taxonomy" id="572263"/>
    <lineage>
        <taxon>Bacteria</taxon>
        <taxon>Bacillati</taxon>
        <taxon>Mycoplasmatota</taxon>
        <taxon>Mycoplasmoidales</taxon>
        <taxon>Metamycoplasmataceae</taxon>
        <taxon>Mesomycoplasma</taxon>
    </lineage>
</organism>
<sequence>MSSFQTKIKKYGKLLPITLVPFAFVSCIEPYVEIRKEINRQLLPQSRPEVNLNNTDEPSKSNIADPTIEDVSNNLVNNSRLSLNGRKKNPKIPQNKFNPDKNYLTEFKDASFQKGEKYGLMNYWYFLQSTPYILEKNGFRDFTLTSYKEEYLKKLDYLSEKLKSYNYNNLNKYTTNGKRHDVWLTEIKEFSKSIGSKSDSSFHDTLQPPFETEKLFKIIKDELGKDVENSLIKEMIVYDFIYGNFYADPITMYEGEFRNNDDRFVRFFRDDYYIQKNYQPNSKEKLWYSLLLLVQDVQRAYQGQGAVYFVLSRMEAFERALFEINNSDQPLAKQIQIKLRNTIKELVGTIRDFLLPDKHISLRKDLVFNIDPEQNLDMQSLASDFIDYYNKKVAPLIWKYNNETEDVKIEPLDQQVNTFYLKEYVYPLLNGTRITVLDPDKENQISERAWQTWRNQFESQFQLKYQEQINSLQQNNSVEN</sequence>
<dbReference type="Proteomes" id="UP000001491">
    <property type="component" value="Chromosome"/>
</dbReference>
<evidence type="ECO:0000313" key="2">
    <source>
        <dbReference type="EMBL" id="CAT05049.1"/>
    </source>
</evidence>
<accession>C5J6F7</accession>
<dbReference type="KEGG" id="mco:MCJ_003600"/>
<dbReference type="HOGENOM" id="CLU_504151_0_0_14"/>
<dbReference type="AlphaFoldDB" id="C5J6F7"/>
<evidence type="ECO:0008006" key="4">
    <source>
        <dbReference type="Google" id="ProtNLM"/>
    </source>
</evidence>
<proteinExistence type="predicted"/>
<protein>
    <recommendedName>
        <fullName evidence="4">Lipoprotein</fullName>
    </recommendedName>
</protein>
<evidence type="ECO:0000313" key="3">
    <source>
        <dbReference type="Proteomes" id="UP000001491"/>
    </source>
</evidence>
<feature type="compositionally biased region" description="Polar residues" evidence="1">
    <location>
        <begin position="51"/>
        <end position="64"/>
    </location>
</feature>
<dbReference type="EMBL" id="FM864216">
    <property type="protein sequence ID" value="CAT05049.1"/>
    <property type="molecule type" value="Genomic_DNA"/>
</dbReference>
<dbReference type="PROSITE" id="PS51257">
    <property type="entry name" value="PROKAR_LIPOPROTEIN"/>
    <property type="match status" value="1"/>
</dbReference>
<keyword evidence="3" id="KW-1185">Reference proteome</keyword>
<feature type="region of interest" description="Disordered" evidence="1">
    <location>
        <begin position="48"/>
        <end position="69"/>
    </location>
</feature>
<dbReference type="eggNOG" id="ENOG5031YGA">
    <property type="taxonomic scope" value="Bacteria"/>
</dbReference>
<name>C5J6F7_MESCH</name>
<reference evidence="3" key="1">
    <citation type="journal article" date="2009" name="BMC Bioinformatics">
        <title>The Mycoplasma conjunctivae genome sequencing, annotation and analysis.</title>
        <authorList>
            <person name="Calderon-Copete S.P."/>
            <person name="Wigger G."/>
            <person name="Wunderlin C."/>
            <person name="Schmidheini T."/>
            <person name="Frey J."/>
            <person name="Quail M.A."/>
            <person name="Falquet L."/>
        </authorList>
    </citation>
    <scope>NUCLEOTIDE SEQUENCE [LARGE SCALE GENOMIC DNA]</scope>
    <source>
        <strain evidence="3">ATCC 25834 / NCTC 10147 / HRC/581</strain>
    </source>
</reference>